<dbReference type="InterPro" id="IPR036249">
    <property type="entry name" value="Thioredoxin-like_sf"/>
</dbReference>
<proteinExistence type="predicted"/>
<dbReference type="Pfam" id="PF08534">
    <property type="entry name" value="Redoxin"/>
    <property type="match status" value="1"/>
</dbReference>
<keyword evidence="4" id="KW-1133">Transmembrane helix</keyword>
<dbReference type="InterPro" id="IPR050553">
    <property type="entry name" value="Thioredoxin_ResA/DsbE_sf"/>
</dbReference>
<evidence type="ECO:0000256" key="3">
    <source>
        <dbReference type="ARBA" id="ARBA00023284"/>
    </source>
</evidence>
<dbReference type="PANTHER" id="PTHR42852:SF18">
    <property type="entry name" value="CHROMOSOME UNDETERMINED SCAFFOLD_47, WHOLE GENOME SHOTGUN SEQUENCE"/>
    <property type="match status" value="1"/>
</dbReference>
<keyword evidence="4" id="KW-0812">Transmembrane</keyword>
<evidence type="ECO:0000259" key="5">
    <source>
        <dbReference type="PROSITE" id="PS51352"/>
    </source>
</evidence>
<dbReference type="EMBL" id="JBAJEX010000003">
    <property type="protein sequence ID" value="MEO1766636.1"/>
    <property type="molecule type" value="Genomic_DNA"/>
</dbReference>
<protein>
    <submittedName>
        <fullName evidence="6">TlpA disulfide reductase family protein</fullName>
    </submittedName>
</protein>
<evidence type="ECO:0000256" key="2">
    <source>
        <dbReference type="ARBA" id="ARBA00022748"/>
    </source>
</evidence>
<feature type="transmembrane region" description="Helical" evidence="4">
    <location>
        <begin position="6"/>
        <end position="25"/>
    </location>
</feature>
<gene>
    <name evidence="6" type="ORF">V6E02_05370</name>
</gene>
<comment type="caution">
    <text evidence="6">The sequence shown here is derived from an EMBL/GenBank/DDBJ whole genome shotgun (WGS) entry which is preliminary data.</text>
</comment>
<dbReference type="PANTHER" id="PTHR42852">
    <property type="entry name" value="THIOL:DISULFIDE INTERCHANGE PROTEIN DSBE"/>
    <property type="match status" value="1"/>
</dbReference>
<dbReference type="PROSITE" id="PS00194">
    <property type="entry name" value="THIOREDOXIN_1"/>
    <property type="match status" value="1"/>
</dbReference>
<keyword evidence="3" id="KW-0676">Redox-active center</keyword>
<evidence type="ECO:0000256" key="1">
    <source>
        <dbReference type="ARBA" id="ARBA00004196"/>
    </source>
</evidence>
<dbReference type="InterPro" id="IPR017937">
    <property type="entry name" value="Thioredoxin_CS"/>
</dbReference>
<dbReference type="RefSeq" id="WP_347307745.1">
    <property type="nucleotide sequence ID" value="NZ_JBAJEX010000003.1"/>
</dbReference>
<dbReference type="InterPro" id="IPR013766">
    <property type="entry name" value="Thioredoxin_domain"/>
</dbReference>
<dbReference type="PROSITE" id="PS51352">
    <property type="entry name" value="THIOREDOXIN_2"/>
    <property type="match status" value="1"/>
</dbReference>
<dbReference type="InterPro" id="IPR013740">
    <property type="entry name" value="Redoxin"/>
</dbReference>
<keyword evidence="2" id="KW-0201">Cytochrome c-type biogenesis</keyword>
<dbReference type="SUPFAM" id="SSF52833">
    <property type="entry name" value="Thioredoxin-like"/>
    <property type="match status" value="1"/>
</dbReference>
<comment type="subcellular location">
    <subcellularLocation>
        <location evidence="1">Cell envelope</location>
    </subcellularLocation>
</comment>
<organism evidence="6 7">
    <name type="scientific">Thiobacter aerophilum</name>
    <dbReference type="NCBI Taxonomy" id="3121275"/>
    <lineage>
        <taxon>Bacteria</taxon>
        <taxon>Pseudomonadati</taxon>
        <taxon>Pseudomonadota</taxon>
        <taxon>Betaproteobacteria</taxon>
        <taxon>Burkholderiales</taxon>
        <taxon>Thiobacteraceae</taxon>
        <taxon>Thiobacter</taxon>
    </lineage>
</organism>
<dbReference type="Gene3D" id="3.40.30.10">
    <property type="entry name" value="Glutaredoxin"/>
    <property type="match status" value="1"/>
</dbReference>
<keyword evidence="4" id="KW-0472">Membrane</keyword>
<feature type="domain" description="Thioredoxin" evidence="5">
    <location>
        <begin position="36"/>
        <end position="175"/>
    </location>
</feature>
<evidence type="ECO:0000313" key="7">
    <source>
        <dbReference type="Proteomes" id="UP001482231"/>
    </source>
</evidence>
<dbReference type="Proteomes" id="UP001482231">
    <property type="component" value="Unassembled WGS sequence"/>
</dbReference>
<sequence length="175" mass="19020">MGGRAQWLLIGVVALAALGLGLWVGERHSRPEPPNGMTPERLYALTFADLEGRPQALGRWHGQVVVLNFWATWCPPCRAEMPEFVRVQQRYGARGFSFVGIALDEPAAVQAFARELGINYPLLIGGAQGATLARSLGSRGALPFSVILDRQGRIVATRLGTLSESELHQLLPPIL</sequence>
<name>A0ABV0ED87_9BURK</name>
<evidence type="ECO:0000256" key="4">
    <source>
        <dbReference type="SAM" id="Phobius"/>
    </source>
</evidence>
<accession>A0ABV0ED87</accession>
<keyword evidence="7" id="KW-1185">Reference proteome</keyword>
<reference evidence="6 7" key="1">
    <citation type="submission" date="2024-02" db="EMBL/GenBank/DDBJ databases">
        <title>New thermophilic sulfur-oxidizing bacteria from a hot springs of the Uzon caldera (Kamchatka, Russia).</title>
        <authorList>
            <person name="Dukat A.M."/>
            <person name="Elcheninov A.G."/>
            <person name="Frolov E.N."/>
        </authorList>
    </citation>
    <scope>NUCLEOTIDE SEQUENCE [LARGE SCALE GENOMIC DNA]</scope>
    <source>
        <strain evidence="6 7">AK1</strain>
    </source>
</reference>
<dbReference type="CDD" id="cd02966">
    <property type="entry name" value="TlpA_like_family"/>
    <property type="match status" value="1"/>
</dbReference>
<evidence type="ECO:0000313" key="6">
    <source>
        <dbReference type="EMBL" id="MEO1766636.1"/>
    </source>
</evidence>